<feature type="region of interest" description="Disordered" evidence="4">
    <location>
        <begin position="1"/>
        <end position="43"/>
    </location>
</feature>
<evidence type="ECO:0000256" key="3">
    <source>
        <dbReference type="ARBA" id="ARBA00030479"/>
    </source>
</evidence>
<feature type="domain" description="Condensin-2 complex subunit H2 C-terminal" evidence="5">
    <location>
        <begin position="166"/>
        <end position="294"/>
    </location>
</feature>
<dbReference type="GO" id="GO:0000796">
    <property type="term" value="C:condensin complex"/>
    <property type="evidence" value="ECO:0007669"/>
    <property type="project" value="TreeGrafter"/>
</dbReference>
<protein>
    <recommendedName>
        <fullName evidence="1">Condensin-2 complex subunit H2</fullName>
    </recommendedName>
    <alternativeName>
        <fullName evidence="3">Non-SMC condensin II complex subunit H2</fullName>
    </alternativeName>
</protein>
<evidence type="ECO:0000256" key="4">
    <source>
        <dbReference type="SAM" id="MobiDB-lite"/>
    </source>
</evidence>
<name>A0A8D2LVS7_VARKO</name>
<organism evidence="6 7">
    <name type="scientific">Varanus komodoensis</name>
    <name type="common">Komodo dragon</name>
    <dbReference type="NCBI Taxonomy" id="61221"/>
    <lineage>
        <taxon>Eukaryota</taxon>
        <taxon>Metazoa</taxon>
        <taxon>Chordata</taxon>
        <taxon>Craniata</taxon>
        <taxon>Vertebrata</taxon>
        <taxon>Euteleostomi</taxon>
        <taxon>Lepidosauria</taxon>
        <taxon>Squamata</taxon>
        <taxon>Bifurcata</taxon>
        <taxon>Unidentata</taxon>
        <taxon>Episquamata</taxon>
        <taxon>Toxicofera</taxon>
        <taxon>Anguimorpha</taxon>
        <taxon>Paleoanguimorpha</taxon>
        <taxon>Varanoidea</taxon>
        <taxon>Varanidae</taxon>
        <taxon>Varanus</taxon>
    </lineage>
</organism>
<keyword evidence="2" id="KW-0226">DNA condensation</keyword>
<feature type="compositionally biased region" description="Low complexity" evidence="4">
    <location>
        <begin position="96"/>
        <end position="106"/>
    </location>
</feature>
<dbReference type="PANTHER" id="PTHR14324:SF3">
    <property type="entry name" value="CONDENSIN-2 COMPLEX SUBUNIT H2"/>
    <property type="match status" value="1"/>
</dbReference>
<dbReference type="GO" id="GO:0005634">
    <property type="term" value="C:nucleus"/>
    <property type="evidence" value="ECO:0007669"/>
    <property type="project" value="TreeGrafter"/>
</dbReference>
<dbReference type="InterPro" id="IPR031737">
    <property type="entry name" value="CNDH2_C"/>
</dbReference>
<proteinExistence type="predicted"/>
<reference evidence="6" key="2">
    <citation type="submission" date="2025-09" db="UniProtKB">
        <authorList>
            <consortium name="Ensembl"/>
        </authorList>
    </citation>
    <scope>IDENTIFICATION</scope>
</reference>
<dbReference type="OMA" id="CGCISAR"/>
<keyword evidence="7" id="KW-1185">Reference proteome</keyword>
<accession>A0A8D2LVS7</accession>
<dbReference type="Pfam" id="PF16858">
    <property type="entry name" value="CNDH2_C"/>
    <property type="match status" value="1"/>
</dbReference>
<dbReference type="AlphaFoldDB" id="A0A8D2LVS7"/>
<dbReference type="GO" id="GO:0051306">
    <property type="term" value="P:mitotic sister chromatid separation"/>
    <property type="evidence" value="ECO:0007669"/>
    <property type="project" value="TreeGrafter"/>
</dbReference>
<dbReference type="Proteomes" id="UP000694545">
    <property type="component" value="Unplaced"/>
</dbReference>
<dbReference type="GO" id="GO:0010032">
    <property type="term" value="P:meiotic chromosome condensation"/>
    <property type="evidence" value="ECO:0007669"/>
    <property type="project" value="TreeGrafter"/>
</dbReference>
<evidence type="ECO:0000256" key="2">
    <source>
        <dbReference type="ARBA" id="ARBA00023067"/>
    </source>
</evidence>
<dbReference type="InterPro" id="IPR031739">
    <property type="entry name" value="Ncaph2"/>
</dbReference>
<dbReference type="PANTHER" id="PTHR14324">
    <property type="entry name" value="CONDENSIN-2 COMPLEX SUBUNIT H2"/>
    <property type="match status" value="1"/>
</dbReference>
<evidence type="ECO:0000256" key="1">
    <source>
        <dbReference type="ARBA" id="ARBA00016903"/>
    </source>
</evidence>
<sequence length="305" mass="34424">MQDPWRSLDPFSSSEDKPLRRGRPFTVPRGLEDLPGTKRKRRLSSRLQEFTAWFSATGEPDGQRGRKKGPTFADLEVLYWRHVRERLAAQRKQQRRVVSVRSPPGSRGKRGVSGPTVRVAPLRSPLLGAPAAPRVPRGGLAPPRCRHGCLVLALLAATADVPPSLNYEELVQRKVELFMTHSQKYARQTMLSQHVQDWEERMGPQLEEQEARTAFDIHSYGDRLGSLLGRVGEWRSFASLMAGRPAFEVCRSMLACLQLANDHTVEISQKPGLEEAVDTMALRLLTQEKAHERFRTYTTPSLAQQ</sequence>
<reference evidence="6" key="1">
    <citation type="submission" date="2025-08" db="UniProtKB">
        <authorList>
            <consortium name="Ensembl"/>
        </authorList>
    </citation>
    <scope>IDENTIFICATION</scope>
</reference>
<evidence type="ECO:0000313" key="7">
    <source>
        <dbReference type="Proteomes" id="UP000694545"/>
    </source>
</evidence>
<evidence type="ECO:0000259" key="5">
    <source>
        <dbReference type="Pfam" id="PF16858"/>
    </source>
</evidence>
<feature type="region of interest" description="Disordered" evidence="4">
    <location>
        <begin position="91"/>
        <end position="117"/>
    </location>
</feature>
<dbReference type="GO" id="GO:0003682">
    <property type="term" value="F:chromatin binding"/>
    <property type="evidence" value="ECO:0007669"/>
    <property type="project" value="TreeGrafter"/>
</dbReference>
<dbReference type="Ensembl" id="ENSVKKT00000027819.1">
    <property type="protein sequence ID" value="ENSVKKP00000027157.1"/>
    <property type="gene ID" value="ENSVKKG00000017689.1"/>
</dbReference>
<evidence type="ECO:0000313" key="6">
    <source>
        <dbReference type="Ensembl" id="ENSVKKP00000027157.1"/>
    </source>
</evidence>